<keyword evidence="2" id="KW-0808">Transferase</keyword>
<name>A0A0H5LX95_YERIN</name>
<dbReference type="Pfam" id="PF00132">
    <property type="entry name" value="Hexapep"/>
    <property type="match status" value="1"/>
</dbReference>
<gene>
    <name evidence="2" type="ORF">ERS008476_02801</name>
</gene>
<protein>
    <submittedName>
        <fullName evidence="2">Putative lipopolysaccharide biosynthesis O-acetyl transferase WbbJ</fullName>
    </submittedName>
</protein>
<dbReference type="AlphaFoldDB" id="A0A0H5LX95"/>
<dbReference type="Proteomes" id="UP000043316">
    <property type="component" value="Unassembled WGS sequence"/>
</dbReference>
<sequence>MDIGTPSCETLENIAEYISDIKFCIADFNINEALFNSIPLSKLGIQGDKSNKVFFKGTMPPKEYLIAFADTARNCKVFFDEGVSGKGSRLSIKGDGNIVYVGKNSTLNKVAITLLSKGDFVLVGAGVSVTADNSWSTGFSPGKNNNGIIIGDHCLMASEIIIRPADGHMIMDAMTKQQVNTSHKPIIIEPYCWIGQRSSILKNVRIGACSIVSLGAVVTKSCDRFSALGGVPATARSIAGKMWIRNQAKESKRVQSMYQDRFFDKSLVPMNVGASQNNRPIVTSNKSDSLVGKMDELNLKVLIDNAAIIHSCVESFDIDTNNYNKFTPAQLKIFGDDSNEVYIKGNVIPAAILIAFGRAAKNAKVFIGAEITGKGTKIAITGEDNFLYIGNKCRLNKINLSVVENGDSFIIGDEVTTTAANMWTTGHYSGTDSKMVIIGDDCMFSYDITLRATDGYPIFISESMEQINIPANPVIIEPHCWIGQSSYIGKNVKIGACSIIAANAVVTKSCERFTMLSGVPAAHRSLDGNIWGRNLTPEAKARAKHWADLYKIK</sequence>
<dbReference type="InterPro" id="IPR011004">
    <property type="entry name" value="Trimer_LpxA-like_sf"/>
</dbReference>
<proteinExistence type="inferred from homology"/>
<evidence type="ECO:0000313" key="3">
    <source>
        <dbReference type="Proteomes" id="UP000043316"/>
    </source>
</evidence>
<dbReference type="EMBL" id="CWJI01000008">
    <property type="protein sequence ID" value="CRY55794.1"/>
    <property type="molecule type" value="Genomic_DNA"/>
</dbReference>
<dbReference type="Gene3D" id="2.160.10.10">
    <property type="entry name" value="Hexapeptide repeat proteins"/>
    <property type="match status" value="2"/>
</dbReference>
<dbReference type="PANTHER" id="PTHR43300:SF11">
    <property type="entry name" value="ACETYLTRANSFERASE RV3034C-RELATED"/>
    <property type="match status" value="1"/>
</dbReference>
<dbReference type="CDD" id="cd04647">
    <property type="entry name" value="LbH_MAT_like"/>
    <property type="match status" value="1"/>
</dbReference>
<dbReference type="InterPro" id="IPR050179">
    <property type="entry name" value="Trans_hexapeptide_repeat"/>
</dbReference>
<evidence type="ECO:0000256" key="1">
    <source>
        <dbReference type="ARBA" id="ARBA00007274"/>
    </source>
</evidence>
<evidence type="ECO:0000313" key="2">
    <source>
        <dbReference type="EMBL" id="CRY55794.1"/>
    </source>
</evidence>
<reference evidence="3" key="1">
    <citation type="submission" date="2015-03" db="EMBL/GenBank/DDBJ databases">
        <authorList>
            <consortium name="Pathogen Informatics"/>
        </authorList>
    </citation>
    <scope>NUCLEOTIDE SEQUENCE [LARGE SCALE GENOMIC DNA]</scope>
    <source>
        <strain evidence="3">R148</strain>
    </source>
</reference>
<comment type="similarity">
    <text evidence="1">Belongs to the transferase hexapeptide repeat family.</text>
</comment>
<dbReference type="RefSeq" id="WP_072102547.1">
    <property type="nucleotide sequence ID" value="NZ_CWJI01000008.1"/>
</dbReference>
<dbReference type="InterPro" id="IPR001451">
    <property type="entry name" value="Hexapep"/>
</dbReference>
<dbReference type="PANTHER" id="PTHR43300">
    <property type="entry name" value="ACETYLTRANSFERASE"/>
    <property type="match status" value="1"/>
</dbReference>
<accession>A0A0H5LX95</accession>
<organism evidence="2 3">
    <name type="scientific">Yersinia intermedia</name>
    <dbReference type="NCBI Taxonomy" id="631"/>
    <lineage>
        <taxon>Bacteria</taxon>
        <taxon>Pseudomonadati</taxon>
        <taxon>Pseudomonadota</taxon>
        <taxon>Gammaproteobacteria</taxon>
        <taxon>Enterobacterales</taxon>
        <taxon>Yersiniaceae</taxon>
        <taxon>Yersinia</taxon>
    </lineage>
</organism>
<dbReference type="SUPFAM" id="SSF51161">
    <property type="entry name" value="Trimeric LpxA-like enzymes"/>
    <property type="match status" value="2"/>
</dbReference>
<dbReference type="GO" id="GO:0016740">
    <property type="term" value="F:transferase activity"/>
    <property type="evidence" value="ECO:0007669"/>
    <property type="project" value="UniProtKB-KW"/>
</dbReference>